<name>A0A1H1E0C1_9FLAO</name>
<dbReference type="Proteomes" id="UP000199627">
    <property type="component" value="Unassembled WGS sequence"/>
</dbReference>
<organism evidence="1 2">
    <name type="scientific">Chryseobacterium soldanellicola</name>
    <dbReference type="NCBI Taxonomy" id="311333"/>
    <lineage>
        <taxon>Bacteria</taxon>
        <taxon>Pseudomonadati</taxon>
        <taxon>Bacteroidota</taxon>
        <taxon>Flavobacteriia</taxon>
        <taxon>Flavobacteriales</taxon>
        <taxon>Weeksellaceae</taxon>
        <taxon>Chryseobacterium group</taxon>
        <taxon>Chryseobacterium</taxon>
    </lineage>
</organism>
<protein>
    <submittedName>
        <fullName evidence="1">Uncharacterized protein</fullName>
    </submittedName>
</protein>
<gene>
    <name evidence="1" type="ORF">SAMN05421664_2730</name>
</gene>
<accession>A0A1H1E0C1</accession>
<dbReference type="EMBL" id="FNKL01000003">
    <property type="protein sequence ID" value="SDQ82195.1"/>
    <property type="molecule type" value="Genomic_DNA"/>
</dbReference>
<keyword evidence="2" id="KW-1185">Reference proteome</keyword>
<dbReference type="AlphaFoldDB" id="A0A1H1E0C1"/>
<evidence type="ECO:0000313" key="1">
    <source>
        <dbReference type="EMBL" id="SDQ82195.1"/>
    </source>
</evidence>
<proteinExistence type="predicted"/>
<sequence>MVARLLSRVCRKIQYKEYFVLPLISIIWDRICSLKKIFLPEEIHPLSRLILPLSEMAKRFPKPGIGFQCSPGRSLTDKFIHGGGFFLSMAGFPSFFQRERLSSFPEVSTLSAIIKSSFLGLQLCKNHRNPPAVKNSLWITSMILSGNTPAASPAAYMLLKSATHSPSIVY</sequence>
<reference evidence="2" key="1">
    <citation type="submission" date="2016-10" db="EMBL/GenBank/DDBJ databases">
        <authorList>
            <person name="Varghese N."/>
            <person name="Submissions S."/>
        </authorList>
    </citation>
    <scope>NUCLEOTIDE SEQUENCE [LARGE SCALE GENOMIC DNA]</scope>
    <source>
        <strain evidence="2">DSM 17072</strain>
    </source>
</reference>
<evidence type="ECO:0000313" key="2">
    <source>
        <dbReference type="Proteomes" id="UP000199627"/>
    </source>
</evidence>